<proteinExistence type="predicted"/>
<evidence type="ECO:0000313" key="5">
    <source>
        <dbReference type="Proteomes" id="UP000187209"/>
    </source>
</evidence>
<dbReference type="InterPro" id="IPR036770">
    <property type="entry name" value="Ankyrin_rpt-contain_sf"/>
</dbReference>
<keyword evidence="1" id="KW-0677">Repeat</keyword>
<dbReference type="Gene3D" id="1.25.40.20">
    <property type="entry name" value="Ankyrin repeat-containing domain"/>
    <property type="match status" value="1"/>
</dbReference>
<evidence type="ECO:0000256" key="1">
    <source>
        <dbReference type="ARBA" id="ARBA00022737"/>
    </source>
</evidence>
<keyword evidence="2 3" id="KW-0040">ANK repeat</keyword>
<dbReference type="Pfam" id="PF12796">
    <property type="entry name" value="Ank_2"/>
    <property type="match status" value="1"/>
</dbReference>
<evidence type="ECO:0000256" key="2">
    <source>
        <dbReference type="ARBA" id="ARBA00023043"/>
    </source>
</evidence>
<comment type="caution">
    <text evidence="4">The sequence shown here is derived from an EMBL/GenBank/DDBJ whole genome shotgun (WGS) entry which is preliminary data.</text>
</comment>
<dbReference type="OrthoDB" id="539213at2759"/>
<accession>A0A1R2D030</accession>
<dbReference type="PROSITE" id="PS50297">
    <property type="entry name" value="ANK_REP_REGION"/>
    <property type="match status" value="1"/>
</dbReference>
<feature type="repeat" description="ANK" evidence="3">
    <location>
        <begin position="80"/>
        <end position="112"/>
    </location>
</feature>
<dbReference type="PROSITE" id="PS50088">
    <property type="entry name" value="ANK_REPEAT"/>
    <property type="match status" value="1"/>
</dbReference>
<dbReference type="PANTHER" id="PTHR24198">
    <property type="entry name" value="ANKYRIN REPEAT AND PROTEIN KINASE DOMAIN-CONTAINING PROTEIN"/>
    <property type="match status" value="1"/>
</dbReference>
<protein>
    <submittedName>
        <fullName evidence="4">Uncharacterized protein</fullName>
    </submittedName>
</protein>
<dbReference type="PANTHER" id="PTHR24198:SF165">
    <property type="entry name" value="ANKYRIN REPEAT-CONTAINING PROTEIN-RELATED"/>
    <property type="match status" value="1"/>
</dbReference>
<keyword evidence="5" id="KW-1185">Reference proteome</keyword>
<dbReference type="SMART" id="SM00248">
    <property type="entry name" value="ANK"/>
    <property type="match status" value="2"/>
</dbReference>
<dbReference type="AlphaFoldDB" id="A0A1R2D030"/>
<dbReference type="SUPFAM" id="SSF48403">
    <property type="entry name" value="Ankyrin repeat"/>
    <property type="match status" value="1"/>
</dbReference>
<name>A0A1R2D030_9CILI</name>
<dbReference type="EMBL" id="MPUH01000024">
    <property type="protein sequence ID" value="OMJ94606.1"/>
    <property type="molecule type" value="Genomic_DNA"/>
</dbReference>
<evidence type="ECO:0000313" key="4">
    <source>
        <dbReference type="EMBL" id="OMJ94606.1"/>
    </source>
</evidence>
<evidence type="ECO:0000256" key="3">
    <source>
        <dbReference type="PROSITE-ProRule" id="PRU00023"/>
    </source>
</evidence>
<organism evidence="4 5">
    <name type="scientific">Stentor coeruleus</name>
    <dbReference type="NCBI Taxonomy" id="5963"/>
    <lineage>
        <taxon>Eukaryota</taxon>
        <taxon>Sar</taxon>
        <taxon>Alveolata</taxon>
        <taxon>Ciliophora</taxon>
        <taxon>Postciliodesmatophora</taxon>
        <taxon>Heterotrichea</taxon>
        <taxon>Heterotrichida</taxon>
        <taxon>Stentoridae</taxon>
        <taxon>Stentor</taxon>
    </lineage>
</organism>
<reference evidence="4 5" key="1">
    <citation type="submission" date="2016-11" db="EMBL/GenBank/DDBJ databases">
        <title>The macronuclear genome of Stentor coeruleus: a giant cell with tiny introns.</title>
        <authorList>
            <person name="Slabodnick M."/>
            <person name="Ruby J.G."/>
            <person name="Reiff S.B."/>
            <person name="Swart E.C."/>
            <person name="Gosai S."/>
            <person name="Prabakaran S."/>
            <person name="Witkowska E."/>
            <person name="Larue G.E."/>
            <person name="Fisher S."/>
            <person name="Freeman R.M."/>
            <person name="Gunawardena J."/>
            <person name="Chu W."/>
            <person name="Stover N.A."/>
            <person name="Gregory B.D."/>
            <person name="Nowacki M."/>
            <person name="Derisi J."/>
            <person name="Roy S.W."/>
            <person name="Marshall W.F."/>
            <person name="Sood P."/>
        </authorList>
    </citation>
    <scope>NUCLEOTIDE SEQUENCE [LARGE SCALE GENOMIC DNA]</scope>
    <source>
        <strain evidence="4">WM001</strain>
    </source>
</reference>
<gene>
    <name evidence="4" type="ORF">SteCoe_2256</name>
</gene>
<dbReference type="Proteomes" id="UP000187209">
    <property type="component" value="Unassembled WGS sequence"/>
</dbReference>
<dbReference type="InterPro" id="IPR002110">
    <property type="entry name" value="Ankyrin_rpt"/>
</dbReference>
<sequence>MSDLKDKIKAAIISNNVSEAVECIDLYVKQGGKIDDPLANPPEAEKNWNLLFWASLCDSDQVLNHILTNYNVKIDPVDTTGYTPLHLAAFHGKLNCVKILIEHGADLSKASTYGETLYELVIQRPYLQGDNLEIKEFIQKKLAERGLLRS</sequence>